<keyword evidence="2" id="KW-1185">Reference proteome</keyword>
<proteinExistence type="predicted"/>
<dbReference type="EMBL" id="MCGT01000044">
    <property type="protein sequence ID" value="ORX45090.1"/>
    <property type="molecule type" value="Genomic_DNA"/>
</dbReference>
<name>A0A1X2G4V2_9FUNG</name>
<dbReference type="InterPro" id="IPR014752">
    <property type="entry name" value="Arrestin-like_C"/>
</dbReference>
<dbReference type="Proteomes" id="UP000242146">
    <property type="component" value="Unassembled WGS sequence"/>
</dbReference>
<gene>
    <name evidence="1" type="ORF">DM01DRAFT_1175400</name>
</gene>
<reference evidence="1 2" key="1">
    <citation type="submission" date="2016-07" db="EMBL/GenBank/DDBJ databases">
        <title>Pervasive Adenine N6-methylation of Active Genes in Fungi.</title>
        <authorList>
            <consortium name="DOE Joint Genome Institute"/>
            <person name="Mondo S.J."/>
            <person name="Dannebaum R.O."/>
            <person name="Kuo R.C."/>
            <person name="Labutti K."/>
            <person name="Haridas S."/>
            <person name="Kuo A."/>
            <person name="Salamov A."/>
            <person name="Ahrendt S.R."/>
            <person name="Lipzen A."/>
            <person name="Sullivan W."/>
            <person name="Andreopoulos W.B."/>
            <person name="Clum A."/>
            <person name="Lindquist E."/>
            <person name="Daum C."/>
            <person name="Ramamoorthy G.K."/>
            <person name="Gryganskyi A."/>
            <person name="Culley D."/>
            <person name="Magnuson J.K."/>
            <person name="James T.Y."/>
            <person name="O'Malley M.A."/>
            <person name="Stajich J.E."/>
            <person name="Spatafora J.W."/>
            <person name="Visel A."/>
            <person name="Grigoriev I.V."/>
        </authorList>
    </citation>
    <scope>NUCLEOTIDE SEQUENCE [LARGE SCALE GENOMIC DNA]</scope>
    <source>
        <strain evidence="1 2">NRRL 3301</strain>
    </source>
</reference>
<organism evidence="1 2">
    <name type="scientific">Hesseltinella vesiculosa</name>
    <dbReference type="NCBI Taxonomy" id="101127"/>
    <lineage>
        <taxon>Eukaryota</taxon>
        <taxon>Fungi</taxon>
        <taxon>Fungi incertae sedis</taxon>
        <taxon>Mucoromycota</taxon>
        <taxon>Mucoromycotina</taxon>
        <taxon>Mucoromycetes</taxon>
        <taxon>Mucorales</taxon>
        <taxon>Cunninghamellaceae</taxon>
        <taxon>Hesseltinella</taxon>
    </lineage>
</organism>
<dbReference type="Gene3D" id="2.60.40.640">
    <property type="match status" value="1"/>
</dbReference>
<protein>
    <recommendedName>
        <fullName evidence="3">Arrestin-like N-terminal domain-containing protein</fullName>
    </recommendedName>
</protein>
<dbReference type="AlphaFoldDB" id="A0A1X2G4V2"/>
<dbReference type="OrthoDB" id="2277683at2759"/>
<evidence type="ECO:0000313" key="1">
    <source>
        <dbReference type="EMBL" id="ORX45090.1"/>
    </source>
</evidence>
<comment type="caution">
    <text evidence="1">The sequence shown here is derived from an EMBL/GenBank/DDBJ whole genome shotgun (WGS) entry which is preliminary data.</text>
</comment>
<accession>A0A1X2G4V2</accession>
<evidence type="ECO:0008006" key="3">
    <source>
        <dbReference type="Google" id="ProtNLM"/>
    </source>
</evidence>
<evidence type="ECO:0000313" key="2">
    <source>
        <dbReference type="Proteomes" id="UP000242146"/>
    </source>
</evidence>
<sequence length="415" mass="47369">MAPNNNIQIQIIPETTMIHLYRDDIIEESNTYDLRGHVRLIPIVYKHNTKPAPSVHHVHLRFQGFAQTMLSANFSDSDDEANQSHWCKDSTELTMLDRFLYSARGCSNVTECVLDQETTLTVGTSGDNTLSEVQSIPFRFTLENTHQLPPSIKLPRHLISYYVTAYVHQRKEDECDHCSSLLKKRRTLLKLRHAATAMAKLPITIACHDLRLNRNEPRIRYCGARPNCLQYQVHVSKNFPFDAPSLQFHCTLSASSPSIKVRKLVYFLVQIETYPSKAGRMQPGRGLVPMVETRHRKIGYTEVDVSNVENFDHIPFTLKLTQPHFSQPIDIPSLSIQHKLRVLLHFDGKEKKMALSFPLNFCTRPPEPQPRTFILSRMSSLSLTSASSQCKLPTYLDVMNEGAPPSPFIDDALLY</sequence>